<reference evidence="2 3" key="1">
    <citation type="submission" date="2019-05" db="EMBL/GenBank/DDBJ databases">
        <title>Another draft genome of Portunus trituberculatus and its Hox gene families provides insights of decapod evolution.</title>
        <authorList>
            <person name="Jeong J.-H."/>
            <person name="Song I."/>
            <person name="Kim S."/>
            <person name="Choi T."/>
            <person name="Kim D."/>
            <person name="Ryu S."/>
            <person name="Kim W."/>
        </authorList>
    </citation>
    <scope>NUCLEOTIDE SEQUENCE [LARGE SCALE GENOMIC DNA]</scope>
    <source>
        <tissue evidence="2">Muscle</tissue>
    </source>
</reference>
<organism evidence="2 3">
    <name type="scientific">Portunus trituberculatus</name>
    <name type="common">Swimming crab</name>
    <name type="synonym">Neptunus trituberculatus</name>
    <dbReference type="NCBI Taxonomy" id="210409"/>
    <lineage>
        <taxon>Eukaryota</taxon>
        <taxon>Metazoa</taxon>
        <taxon>Ecdysozoa</taxon>
        <taxon>Arthropoda</taxon>
        <taxon>Crustacea</taxon>
        <taxon>Multicrustacea</taxon>
        <taxon>Malacostraca</taxon>
        <taxon>Eumalacostraca</taxon>
        <taxon>Eucarida</taxon>
        <taxon>Decapoda</taxon>
        <taxon>Pleocyemata</taxon>
        <taxon>Brachyura</taxon>
        <taxon>Eubrachyura</taxon>
        <taxon>Portunoidea</taxon>
        <taxon>Portunidae</taxon>
        <taxon>Portuninae</taxon>
        <taxon>Portunus</taxon>
    </lineage>
</organism>
<keyword evidence="3" id="KW-1185">Reference proteome</keyword>
<proteinExistence type="predicted"/>
<evidence type="ECO:0000313" key="3">
    <source>
        <dbReference type="Proteomes" id="UP000324222"/>
    </source>
</evidence>
<evidence type="ECO:0000313" key="2">
    <source>
        <dbReference type="EMBL" id="MPC27853.1"/>
    </source>
</evidence>
<comment type="caution">
    <text evidence="2">The sequence shown here is derived from an EMBL/GenBank/DDBJ whole genome shotgun (WGS) entry which is preliminary data.</text>
</comment>
<gene>
    <name evidence="2" type="ORF">E2C01_021041</name>
</gene>
<feature type="region of interest" description="Disordered" evidence="1">
    <location>
        <begin position="1"/>
        <end position="23"/>
    </location>
</feature>
<protein>
    <submittedName>
        <fullName evidence="2">Uncharacterized protein</fullName>
    </submittedName>
</protein>
<accession>A0A5B7E3L8</accession>
<dbReference type="Proteomes" id="UP000324222">
    <property type="component" value="Unassembled WGS sequence"/>
</dbReference>
<feature type="compositionally biased region" description="Low complexity" evidence="1">
    <location>
        <begin position="12"/>
        <end position="23"/>
    </location>
</feature>
<evidence type="ECO:0000256" key="1">
    <source>
        <dbReference type="SAM" id="MobiDB-lite"/>
    </source>
</evidence>
<name>A0A5B7E3L8_PORTR</name>
<sequence>MVGFEPTRGRLSDPTLSTLSTTPPSVVVMRHDHRDVHPNVHPDTHPIRTRRVRKKGLNIAGSAPRLTRLRLEPCDLSRVHFVIIDSLVHTELMEAFLVCCR</sequence>
<dbReference type="AlphaFoldDB" id="A0A5B7E3L8"/>
<dbReference type="EMBL" id="VSRR010001814">
    <property type="protein sequence ID" value="MPC27853.1"/>
    <property type="molecule type" value="Genomic_DNA"/>
</dbReference>